<reference evidence="16 18" key="2">
    <citation type="journal article" date="2013" name="Nature">
        <title>Insights into bilaterian evolution from three spiralian genomes.</title>
        <authorList>
            <person name="Simakov O."/>
            <person name="Marletaz F."/>
            <person name="Cho S.J."/>
            <person name="Edsinger-Gonzales E."/>
            <person name="Havlak P."/>
            <person name="Hellsten U."/>
            <person name="Kuo D.H."/>
            <person name="Larsson T."/>
            <person name="Lv J."/>
            <person name="Arendt D."/>
            <person name="Savage R."/>
            <person name="Osoegawa K."/>
            <person name="de Jong P."/>
            <person name="Grimwood J."/>
            <person name="Chapman J.A."/>
            <person name="Shapiro H."/>
            <person name="Aerts A."/>
            <person name="Otillar R.P."/>
            <person name="Terry A.Y."/>
            <person name="Boore J.L."/>
            <person name="Grigoriev I.V."/>
            <person name="Lindberg D.R."/>
            <person name="Seaver E.C."/>
            <person name="Weisblat D.A."/>
            <person name="Putnam N.H."/>
            <person name="Rokhsar D.S."/>
        </authorList>
    </citation>
    <scope>NUCLEOTIDE SEQUENCE</scope>
    <source>
        <strain evidence="16 18">I ESC-2004</strain>
    </source>
</reference>
<organism evidence="16">
    <name type="scientific">Capitella teleta</name>
    <name type="common">Polychaete worm</name>
    <dbReference type="NCBI Taxonomy" id="283909"/>
    <lineage>
        <taxon>Eukaryota</taxon>
        <taxon>Metazoa</taxon>
        <taxon>Spiralia</taxon>
        <taxon>Lophotrochozoa</taxon>
        <taxon>Annelida</taxon>
        <taxon>Polychaeta</taxon>
        <taxon>Sedentaria</taxon>
        <taxon>Scolecida</taxon>
        <taxon>Capitellidae</taxon>
        <taxon>Capitella</taxon>
    </lineage>
</organism>
<dbReference type="InterPro" id="IPR004808">
    <property type="entry name" value="AP_endonuc_1"/>
</dbReference>
<dbReference type="EnsemblMetazoa" id="CapteT176829">
    <property type="protein sequence ID" value="CapteP176829"/>
    <property type="gene ID" value="CapteG176829"/>
</dbReference>
<dbReference type="HOGENOM" id="CLU_010374_3_0_1"/>
<dbReference type="NCBIfam" id="TIGR00633">
    <property type="entry name" value="xth"/>
    <property type="match status" value="1"/>
</dbReference>
<dbReference type="OMA" id="SFWICPR"/>
<dbReference type="InterPro" id="IPR020847">
    <property type="entry name" value="AP_endonuclease_F1_BS"/>
</dbReference>
<evidence type="ECO:0000313" key="17">
    <source>
        <dbReference type="EnsemblMetazoa" id="CapteP176829"/>
    </source>
</evidence>
<dbReference type="GO" id="GO:0008270">
    <property type="term" value="F:zinc ion binding"/>
    <property type="evidence" value="ECO:0007669"/>
    <property type="project" value="UniProtKB-KW"/>
</dbReference>
<keyword evidence="18" id="KW-1185">Reference proteome</keyword>
<dbReference type="PROSITE" id="PS51435">
    <property type="entry name" value="AP_NUCLEASE_F1_4"/>
    <property type="match status" value="1"/>
</dbReference>
<protein>
    <recommendedName>
        <fullName evidence="13">DNA-(apurinic or apyrimidinic site) endonuclease</fullName>
        <ecNumber evidence="13">3.1.-.-</ecNumber>
    </recommendedName>
</protein>
<evidence type="ECO:0000256" key="8">
    <source>
        <dbReference type="ARBA" id="ARBA00023242"/>
    </source>
</evidence>
<feature type="site" description="Important for catalytic activity" evidence="11">
    <location>
        <position position="264"/>
    </location>
</feature>
<evidence type="ECO:0000256" key="12">
    <source>
        <dbReference type="PROSITE-ProRule" id="PRU01343"/>
    </source>
</evidence>
<dbReference type="InterPro" id="IPR036691">
    <property type="entry name" value="Endo/exonu/phosph_ase_sf"/>
</dbReference>
<evidence type="ECO:0000256" key="13">
    <source>
        <dbReference type="RuleBase" id="RU362131"/>
    </source>
</evidence>
<evidence type="ECO:0000256" key="14">
    <source>
        <dbReference type="SAM" id="MobiDB-lite"/>
    </source>
</evidence>
<feature type="active site" description="Proton donor/acceptor" evidence="9">
    <location>
        <position position="188"/>
    </location>
</feature>
<evidence type="ECO:0000256" key="3">
    <source>
        <dbReference type="ARBA" id="ARBA00022723"/>
    </source>
</evidence>
<keyword evidence="3 10" id="KW-0479">Metal-binding</keyword>
<dbReference type="AlphaFoldDB" id="R7UJL9"/>
<dbReference type="Gene3D" id="3.60.10.10">
    <property type="entry name" value="Endonuclease/exonuclease/phosphatase"/>
    <property type="match status" value="1"/>
</dbReference>
<evidence type="ECO:0000256" key="2">
    <source>
        <dbReference type="ARBA" id="ARBA00007092"/>
    </source>
</evidence>
<evidence type="ECO:0000256" key="6">
    <source>
        <dbReference type="ARBA" id="ARBA00022833"/>
    </source>
</evidence>
<dbReference type="GO" id="GO:0008311">
    <property type="term" value="F:double-stranded DNA 3'-5' DNA exonuclease activity"/>
    <property type="evidence" value="ECO:0007669"/>
    <property type="project" value="UniProtKB-EC"/>
</dbReference>
<dbReference type="GO" id="GO:0003677">
    <property type="term" value="F:DNA binding"/>
    <property type="evidence" value="ECO:0007669"/>
    <property type="project" value="InterPro"/>
</dbReference>
<dbReference type="OrthoDB" id="391817at2759"/>
<dbReference type="GO" id="GO:0008081">
    <property type="term" value="F:phosphoric diester hydrolase activity"/>
    <property type="evidence" value="ECO:0007669"/>
    <property type="project" value="TreeGrafter"/>
</dbReference>
<feature type="site" description="Interaction with DNA substrate" evidence="11">
    <location>
        <position position="291"/>
    </location>
</feature>
<keyword evidence="6" id="KW-0862">Zinc</keyword>
<comment type="similarity">
    <text evidence="2 13">Belongs to the DNA repair enzymes AP/ExoA family.</text>
</comment>
<keyword evidence="5" id="KW-0378">Hydrolase</keyword>
<feature type="binding site" evidence="10">
    <location>
        <position position="34"/>
    </location>
    <ligand>
        <name>Mg(2+)</name>
        <dbReference type="ChEBI" id="CHEBI:18420"/>
        <label>1</label>
    </ligand>
</feature>
<keyword evidence="4 12" id="KW-0863">Zinc-finger</keyword>
<keyword evidence="13" id="KW-0227">DNA damage</keyword>
<evidence type="ECO:0000256" key="11">
    <source>
        <dbReference type="PIRSR" id="PIRSR604808-3"/>
    </source>
</evidence>
<dbReference type="PANTHER" id="PTHR22748:SF4">
    <property type="entry name" value="DNA-(APURINIC OR APYRIMIDINIC SITE) ENDONUCLEASE 2"/>
    <property type="match status" value="1"/>
</dbReference>
<dbReference type="EC" id="3.1.-.-" evidence="13"/>
<comment type="catalytic activity">
    <reaction evidence="1">
        <text>Exonucleolytic cleavage in the 3'- to 5'-direction to yield nucleoside 5'-phosphates.</text>
        <dbReference type="EC" id="3.1.11.2"/>
    </reaction>
</comment>
<evidence type="ECO:0000313" key="18">
    <source>
        <dbReference type="Proteomes" id="UP000014760"/>
    </source>
</evidence>
<evidence type="ECO:0000256" key="5">
    <source>
        <dbReference type="ARBA" id="ARBA00022801"/>
    </source>
</evidence>
<evidence type="ECO:0000256" key="4">
    <source>
        <dbReference type="ARBA" id="ARBA00022771"/>
    </source>
</evidence>
<feature type="active site" evidence="9">
    <location>
        <position position="144"/>
    </location>
</feature>
<feature type="binding site" evidence="10">
    <location>
        <position position="190"/>
    </location>
    <ligand>
        <name>Mg(2+)</name>
        <dbReference type="ChEBI" id="CHEBI:18420"/>
        <label>1</label>
    </ligand>
</feature>
<evidence type="ECO:0000313" key="16">
    <source>
        <dbReference type="EMBL" id="ELU06313.1"/>
    </source>
</evidence>
<feature type="region of interest" description="Disordered" evidence="14">
    <location>
        <begin position="330"/>
        <end position="368"/>
    </location>
</feature>
<feature type="binding site" evidence="10">
    <location>
        <position position="7"/>
    </location>
    <ligand>
        <name>Mg(2+)</name>
        <dbReference type="ChEBI" id="CHEBI:18420"/>
        <label>1</label>
    </ligand>
</feature>
<evidence type="ECO:0000256" key="1">
    <source>
        <dbReference type="ARBA" id="ARBA00000493"/>
    </source>
</evidence>
<dbReference type="PROSITE" id="PS00726">
    <property type="entry name" value="AP_NUCLEASE_F1_1"/>
    <property type="match status" value="1"/>
</dbReference>
<feature type="compositionally biased region" description="Polar residues" evidence="14">
    <location>
        <begin position="330"/>
        <end position="358"/>
    </location>
</feature>
<reference evidence="18" key="1">
    <citation type="submission" date="2012-12" db="EMBL/GenBank/DDBJ databases">
        <authorList>
            <person name="Hellsten U."/>
            <person name="Grimwood J."/>
            <person name="Chapman J.A."/>
            <person name="Shapiro H."/>
            <person name="Aerts A."/>
            <person name="Otillar R.P."/>
            <person name="Terry A.Y."/>
            <person name="Boore J.L."/>
            <person name="Simakov O."/>
            <person name="Marletaz F."/>
            <person name="Cho S.-J."/>
            <person name="Edsinger-Gonzales E."/>
            <person name="Havlak P."/>
            <person name="Kuo D.-H."/>
            <person name="Larsson T."/>
            <person name="Lv J."/>
            <person name="Arendt D."/>
            <person name="Savage R."/>
            <person name="Osoegawa K."/>
            <person name="de Jong P."/>
            <person name="Lindberg D.R."/>
            <person name="Seaver E.C."/>
            <person name="Weisblat D.A."/>
            <person name="Putnam N.H."/>
            <person name="Grigoriev I.V."/>
            <person name="Rokhsar D.S."/>
        </authorList>
    </citation>
    <scope>NUCLEOTIDE SEQUENCE</scope>
    <source>
        <strain evidence="18">I ESC-2004</strain>
    </source>
</reference>
<dbReference type="Pfam" id="PF06839">
    <property type="entry name" value="Zn_ribbon_GRF"/>
    <property type="match status" value="1"/>
</dbReference>
<dbReference type="EMBL" id="AMQN01007472">
    <property type="status" value="NOT_ANNOTATED_CDS"/>
    <property type="molecule type" value="Genomic_DNA"/>
</dbReference>
<accession>R7UJL9</accession>
<feature type="active site" description="Proton acceptor" evidence="9">
    <location>
        <position position="291"/>
    </location>
</feature>
<evidence type="ECO:0000256" key="10">
    <source>
        <dbReference type="PIRSR" id="PIRSR604808-2"/>
    </source>
</evidence>
<dbReference type="Pfam" id="PF03372">
    <property type="entry name" value="Exo_endo_phos"/>
    <property type="match status" value="1"/>
</dbReference>
<dbReference type="InterPro" id="IPR010666">
    <property type="entry name" value="Znf_GRF"/>
</dbReference>
<evidence type="ECO:0000256" key="9">
    <source>
        <dbReference type="PIRSR" id="PIRSR604808-1"/>
    </source>
</evidence>
<feature type="site" description="Transition state stabilizer" evidence="11">
    <location>
        <position position="190"/>
    </location>
</feature>
<keyword evidence="8" id="KW-0539">Nucleus</keyword>
<gene>
    <name evidence="16" type="ORF">CAPTEDRAFT_176829</name>
</gene>
<sequence>MKILTWNINGIRASKVPLPQLFETLDADIICIQETKITRDMLDEATAIVEGFNAYFSFCKTRSGYSGVATYVKNSCTPTKAEEGLTGVHEADKAEHSIGFHGDYSLYTEDEIRSLDNEGRCIMTQHKMLSDDGEEIRLTVINVYCPMAVLDDPDSVERMAFKLKFYDLLQKRAEAILQSGSHVIILGDVNASHRPIDHCDPCDEKEFNQHPSRKWLNNLLRTPTNSNGLFVDSFRHFHPDQREAYTCWQTLTGARATNYGTRIDYIIGDTRLVEDSFSDCVILPDVRGSDHCPVKAVLHWECIPAKKYPPLCSKYLPEFVGKQQKLSSYFSKGSGPKSGSDTSSQESNDSTKSYTASKRSGDSTVEVKPNKKLKSVGFKQGSIQSFFKQNRTQVTSNSAVALLQTVAAESGKRQSDCVTTWKSIFKGPKAPPTAPLCSGHKEACLLRTVKKDSLNKGRDFWVCNRPEGHKSNKEARCEHFEWVSKK</sequence>
<evidence type="ECO:0000256" key="7">
    <source>
        <dbReference type="ARBA" id="ARBA00022842"/>
    </source>
</evidence>
<dbReference type="GO" id="GO:0005634">
    <property type="term" value="C:nucleus"/>
    <property type="evidence" value="ECO:0007669"/>
    <property type="project" value="TreeGrafter"/>
</dbReference>
<feature type="binding site" evidence="10">
    <location>
        <position position="291"/>
    </location>
    <ligand>
        <name>Mg(2+)</name>
        <dbReference type="ChEBI" id="CHEBI:18420"/>
        <label>1</label>
    </ligand>
</feature>
<dbReference type="InterPro" id="IPR005135">
    <property type="entry name" value="Endo/exonuclease/phosphatase"/>
</dbReference>
<feature type="domain" description="GRF-type" evidence="15">
    <location>
        <begin position="437"/>
        <end position="486"/>
    </location>
</feature>
<dbReference type="STRING" id="283909.R7UJL9"/>
<keyword evidence="10" id="KW-0464">Manganese</keyword>
<comment type="cofactor">
    <cofactor evidence="10 13">
        <name>Mg(2+)</name>
        <dbReference type="ChEBI" id="CHEBI:18420"/>
    </cofactor>
    <cofactor evidence="10 13">
        <name>Mn(2+)</name>
        <dbReference type="ChEBI" id="CHEBI:29035"/>
    </cofactor>
    <text evidence="10 13">Probably binds two magnesium or manganese ions per subunit.</text>
</comment>
<dbReference type="CDD" id="cd09088">
    <property type="entry name" value="Ape2-like_AP-endo"/>
    <property type="match status" value="1"/>
</dbReference>
<proteinExistence type="inferred from homology"/>
<reference evidence="17" key="3">
    <citation type="submission" date="2015-06" db="UniProtKB">
        <authorList>
            <consortium name="EnsemblMetazoa"/>
        </authorList>
    </citation>
    <scope>IDENTIFICATION</scope>
</reference>
<name>R7UJL9_CAPTE</name>
<dbReference type="SUPFAM" id="SSF56219">
    <property type="entry name" value="DNase I-like"/>
    <property type="match status" value="1"/>
</dbReference>
<evidence type="ECO:0000259" key="15">
    <source>
        <dbReference type="PROSITE" id="PS51999"/>
    </source>
</evidence>
<feature type="binding site" evidence="10">
    <location>
        <position position="188"/>
    </location>
    <ligand>
        <name>Mg(2+)</name>
        <dbReference type="ChEBI" id="CHEBI:18420"/>
        <label>1</label>
    </ligand>
</feature>
<dbReference type="Proteomes" id="UP000014760">
    <property type="component" value="Unassembled WGS sequence"/>
</dbReference>
<dbReference type="GO" id="GO:0003906">
    <property type="term" value="F:DNA-(apurinic or apyrimidinic site) endonuclease activity"/>
    <property type="evidence" value="ECO:0007669"/>
    <property type="project" value="TreeGrafter"/>
</dbReference>
<keyword evidence="7 10" id="KW-0460">Magnesium</keyword>
<dbReference type="EMBL" id="KB300771">
    <property type="protein sequence ID" value="ELU06313.1"/>
    <property type="molecule type" value="Genomic_DNA"/>
</dbReference>
<feature type="binding site" evidence="10">
    <location>
        <position position="290"/>
    </location>
    <ligand>
        <name>Mg(2+)</name>
        <dbReference type="ChEBI" id="CHEBI:18420"/>
        <label>1</label>
    </ligand>
</feature>
<dbReference type="PROSITE" id="PS51999">
    <property type="entry name" value="ZF_GRF"/>
    <property type="match status" value="1"/>
</dbReference>
<dbReference type="GO" id="GO:0006284">
    <property type="term" value="P:base-excision repair"/>
    <property type="evidence" value="ECO:0007669"/>
    <property type="project" value="TreeGrafter"/>
</dbReference>
<keyword evidence="13" id="KW-0234">DNA repair</keyword>
<dbReference type="PANTHER" id="PTHR22748">
    <property type="entry name" value="AP ENDONUCLEASE"/>
    <property type="match status" value="1"/>
</dbReference>